<protein>
    <recommendedName>
        <fullName evidence="3">MmcQ-like protein</fullName>
    </recommendedName>
</protein>
<dbReference type="SUPFAM" id="SSF142906">
    <property type="entry name" value="YjbR-like"/>
    <property type="match status" value="1"/>
</dbReference>
<evidence type="ECO:0000313" key="1">
    <source>
        <dbReference type="EMBL" id="ATQ44108.1"/>
    </source>
</evidence>
<dbReference type="InterPro" id="IPR038056">
    <property type="entry name" value="YjbR-like_sf"/>
</dbReference>
<dbReference type="PANTHER" id="PTHR35145">
    <property type="entry name" value="CYTOPLASMIC PROTEIN-RELATED"/>
    <property type="match status" value="1"/>
</dbReference>
<reference evidence="1 2" key="1">
    <citation type="submission" date="2017-10" db="EMBL/GenBank/DDBJ databases">
        <title>Genome sequence of Caulobacter mirabilis FWC38.</title>
        <authorList>
            <person name="Fiebig A."/>
            <person name="Crosson S."/>
        </authorList>
    </citation>
    <scope>NUCLEOTIDE SEQUENCE [LARGE SCALE GENOMIC DNA]</scope>
    <source>
        <strain evidence="1 2">FWC 38</strain>
    </source>
</reference>
<dbReference type="InterPro" id="IPR058532">
    <property type="entry name" value="YjbR/MT2646/Rv2570-like"/>
</dbReference>
<gene>
    <name evidence="1" type="ORF">CSW64_17795</name>
</gene>
<evidence type="ECO:0000313" key="2">
    <source>
        <dbReference type="Proteomes" id="UP000228945"/>
    </source>
</evidence>
<dbReference type="InterPro" id="IPR007351">
    <property type="entry name" value="YjbR"/>
</dbReference>
<dbReference type="Gene3D" id="3.90.1150.30">
    <property type="match status" value="1"/>
</dbReference>
<sequence>MTPAAFDAVCAGLPGVRMDVQWGDDHVWKVGDKMFAVRAANGGSFSFKASDIAFEALTAEGPGRPAPYLARAKWVRFDDMATLDDDELADWLRTAHGLVAAKLTRAKRRELGID</sequence>
<dbReference type="PANTHER" id="PTHR35145:SF1">
    <property type="entry name" value="CYTOPLASMIC PROTEIN"/>
    <property type="match status" value="1"/>
</dbReference>
<dbReference type="KEGG" id="cmb:CSW64_17795"/>
<keyword evidence="2" id="KW-1185">Reference proteome</keyword>
<dbReference type="Proteomes" id="UP000228945">
    <property type="component" value="Chromosome"/>
</dbReference>
<organism evidence="1 2">
    <name type="scientific">Caulobacter mirabilis</name>
    <dbReference type="NCBI Taxonomy" id="69666"/>
    <lineage>
        <taxon>Bacteria</taxon>
        <taxon>Pseudomonadati</taxon>
        <taxon>Pseudomonadota</taxon>
        <taxon>Alphaproteobacteria</taxon>
        <taxon>Caulobacterales</taxon>
        <taxon>Caulobacteraceae</taxon>
        <taxon>Caulobacter</taxon>
    </lineage>
</organism>
<dbReference type="EMBL" id="CP024201">
    <property type="protein sequence ID" value="ATQ44108.1"/>
    <property type="molecule type" value="Genomic_DNA"/>
</dbReference>
<name>A0A2D2B1J5_9CAUL</name>
<accession>A0A2D2B1J5</accession>
<dbReference type="AlphaFoldDB" id="A0A2D2B1J5"/>
<evidence type="ECO:0008006" key="3">
    <source>
        <dbReference type="Google" id="ProtNLM"/>
    </source>
</evidence>
<proteinExistence type="predicted"/>
<dbReference type="OrthoDB" id="9804614at2"/>
<dbReference type="RefSeq" id="WP_099623356.1">
    <property type="nucleotide sequence ID" value="NZ_CP024201.1"/>
</dbReference>
<dbReference type="Pfam" id="PF04237">
    <property type="entry name" value="YjbR"/>
    <property type="match status" value="1"/>
</dbReference>